<gene>
    <name evidence="8" type="ORF">I303_00165</name>
    <name evidence="9" type="ORF">I303_100163</name>
</gene>
<evidence type="ECO:0000256" key="6">
    <source>
        <dbReference type="SAM" id="MobiDB-lite"/>
    </source>
</evidence>
<evidence type="ECO:0000256" key="3">
    <source>
        <dbReference type="ARBA" id="ARBA00022692"/>
    </source>
</evidence>
<dbReference type="InterPro" id="IPR007277">
    <property type="entry name" value="Svp26/Tex261"/>
</dbReference>
<keyword evidence="3 7" id="KW-0812">Transmembrane</keyword>
<feature type="region of interest" description="Disordered" evidence="6">
    <location>
        <begin position="188"/>
        <end position="227"/>
    </location>
</feature>
<feature type="region of interest" description="Disordered" evidence="6">
    <location>
        <begin position="254"/>
        <end position="281"/>
    </location>
</feature>
<organism evidence="8">
    <name type="scientific">Kwoniella dejecticola CBS 10117</name>
    <dbReference type="NCBI Taxonomy" id="1296121"/>
    <lineage>
        <taxon>Eukaryota</taxon>
        <taxon>Fungi</taxon>
        <taxon>Dikarya</taxon>
        <taxon>Basidiomycota</taxon>
        <taxon>Agaricomycotina</taxon>
        <taxon>Tremellomycetes</taxon>
        <taxon>Tremellales</taxon>
        <taxon>Cryptococcaceae</taxon>
        <taxon>Kwoniella</taxon>
    </lineage>
</organism>
<protein>
    <recommendedName>
        <fullName evidence="11">Endoplasmic reticulum protein</fullName>
    </recommendedName>
</protein>
<dbReference type="GO" id="GO:0005789">
    <property type="term" value="C:endoplasmic reticulum membrane"/>
    <property type="evidence" value="ECO:0007669"/>
    <property type="project" value="TreeGrafter"/>
</dbReference>
<dbReference type="VEuPathDB" id="FungiDB:I303_00165"/>
<evidence type="ECO:0000313" key="9">
    <source>
        <dbReference type="EMBL" id="WWC57631.1"/>
    </source>
</evidence>
<dbReference type="GO" id="GO:0000139">
    <property type="term" value="C:Golgi membrane"/>
    <property type="evidence" value="ECO:0007669"/>
    <property type="project" value="TreeGrafter"/>
</dbReference>
<name>A0A1A6AE51_9TREE</name>
<dbReference type="PANTHER" id="PTHR13144:SF0">
    <property type="entry name" value="PROTEIN TEX261"/>
    <property type="match status" value="1"/>
</dbReference>
<reference evidence="8" key="1">
    <citation type="submission" date="2013-07" db="EMBL/GenBank/DDBJ databases">
        <title>The Genome Sequence of Cryptococcus dejecticola CBS10117.</title>
        <authorList>
            <consortium name="The Broad Institute Genome Sequencing Platform"/>
            <person name="Cuomo C."/>
            <person name="Litvintseva A."/>
            <person name="Chen Y."/>
            <person name="Heitman J."/>
            <person name="Sun S."/>
            <person name="Springer D."/>
            <person name="Dromer F."/>
            <person name="Young S.K."/>
            <person name="Zeng Q."/>
            <person name="Gargeya S."/>
            <person name="Fitzgerald M."/>
            <person name="Abouelleil A."/>
            <person name="Alvarado L."/>
            <person name="Berlin A.M."/>
            <person name="Chapman S.B."/>
            <person name="Dewar J."/>
            <person name="Goldberg J."/>
            <person name="Griggs A."/>
            <person name="Gujja S."/>
            <person name="Hansen M."/>
            <person name="Howarth C."/>
            <person name="Imamovic A."/>
            <person name="Larimer J."/>
            <person name="McCowan C."/>
            <person name="Murphy C."/>
            <person name="Pearson M."/>
            <person name="Priest M."/>
            <person name="Roberts A."/>
            <person name="Saif S."/>
            <person name="Shea T."/>
            <person name="Sykes S."/>
            <person name="Wortman J."/>
            <person name="Nusbaum C."/>
            <person name="Birren B."/>
        </authorList>
    </citation>
    <scope>NUCLEOTIDE SEQUENCE [LARGE SCALE GENOMIC DNA]</scope>
    <source>
        <strain evidence="8">CBS 10117</strain>
    </source>
</reference>
<evidence type="ECO:0000256" key="1">
    <source>
        <dbReference type="ARBA" id="ARBA00004141"/>
    </source>
</evidence>
<evidence type="ECO:0008006" key="11">
    <source>
        <dbReference type="Google" id="ProtNLM"/>
    </source>
</evidence>
<evidence type="ECO:0000256" key="2">
    <source>
        <dbReference type="ARBA" id="ARBA00008096"/>
    </source>
</evidence>
<feature type="transmembrane region" description="Helical" evidence="7">
    <location>
        <begin position="6"/>
        <end position="31"/>
    </location>
</feature>
<sequence length="406" mass="44219">MTLLHLLAYAGGLAAFLFVTLSLASGLLWLAELIEEHSKHAKYVGIRAIYAIISLHVLLWFTDSLPFLPLLFSIGCHLVYLTNFSAQWPYISLTSKKFILSCFLVIGDHFIWFFHFANLAQENKKFKTSSQRYHYNKNYRNSNNNNNGPSFGDVAAFFAICVWFIPLFLFLSLSANDNALPSLNTLASGPASPSANPNSVDLSSPGFSAPGSSSPTHRQMRRGSSTSLVKSVLNPLLSLLPRVRRNVRKNEEGIIAPRTPIRGSPLHSPVLMPSSSRSNSNANSYFPWASSDDSATANISNLNLNHNHNLGVSGIGNGSPSSRSTTPPPPRRIQSEIQISKNTHVPTPNNNPRGIATRNGRPALNGQIPADVGQAEIIEAPKRSSPLSAGAERAKGNEGLTRRKAD</sequence>
<dbReference type="KEGG" id="kdj:28963864"/>
<feature type="transmembrane region" description="Helical" evidence="7">
    <location>
        <begin position="67"/>
        <end position="86"/>
    </location>
</feature>
<keyword evidence="4 7" id="KW-1133">Transmembrane helix</keyword>
<keyword evidence="10" id="KW-1185">Reference proteome</keyword>
<evidence type="ECO:0000256" key="4">
    <source>
        <dbReference type="ARBA" id="ARBA00022989"/>
    </source>
</evidence>
<dbReference type="Proteomes" id="UP000078595">
    <property type="component" value="Chromosome 1"/>
</dbReference>
<feature type="transmembrane region" description="Helical" evidence="7">
    <location>
        <begin position="43"/>
        <end position="61"/>
    </location>
</feature>
<feature type="transmembrane region" description="Helical" evidence="7">
    <location>
        <begin position="154"/>
        <end position="173"/>
    </location>
</feature>
<dbReference type="GO" id="GO:0006888">
    <property type="term" value="P:endoplasmic reticulum to Golgi vesicle-mediated transport"/>
    <property type="evidence" value="ECO:0007669"/>
    <property type="project" value="InterPro"/>
</dbReference>
<comment type="subcellular location">
    <subcellularLocation>
        <location evidence="1">Membrane</location>
        <topology evidence="1">Multi-pass membrane protein</topology>
    </subcellularLocation>
</comment>
<accession>A0A1A6AE51</accession>
<evidence type="ECO:0000313" key="8">
    <source>
        <dbReference type="EMBL" id="OBR88352.1"/>
    </source>
</evidence>
<dbReference type="EMBL" id="CP144530">
    <property type="protein sequence ID" value="WWC57631.1"/>
    <property type="molecule type" value="Genomic_DNA"/>
</dbReference>
<dbReference type="GO" id="GO:0097020">
    <property type="term" value="F:COPII receptor activity"/>
    <property type="evidence" value="ECO:0007669"/>
    <property type="project" value="InterPro"/>
</dbReference>
<dbReference type="RefSeq" id="XP_018266194.1">
    <property type="nucleotide sequence ID" value="XM_018403540.1"/>
</dbReference>
<feature type="transmembrane region" description="Helical" evidence="7">
    <location>
        <begin position="98"/>
        <end position="117"/>
    </location>
</feature>
<feature type="compositionally biased region" description="Low complexity" evidence="6">
    <location>
        <begin position="188"/>
        <end position="215"/>
    </location>
</feature>
<reference evidence="9" key="2">
    <citation type="submission" date="2013-07" db="EMBL/GenBank/DDBJ databases">
        <authorList>
            <consortium name="The Broad Institute Genome Sequencing Platform"/>
            <person name="Cuomo C."/>
            <person name="Litvintseva A."/>
            <person name="Chen Y."/>
            <person name="Heitman J."/>
            <person name="Sun S."/>
            <person name="Springer D."/>
            <person name="Dromer F."/>
            <person name="Young S.K."/>
            <person name="Zeng Q."/>
            <person name="Gargeya S."/>
            <person name="Fitzgerald M."/>
            <person name="Abouelleil A."/>
            <person name="Alvarado L."/>
            <person name="Berlin A.M."/>
            <person name="Chapman S.B."/>
            <person name="Dewar J."/>
            <person name="Goldberg J."/>
            <person name="Griggs A."/>
            <person name="Gujja S."/>
            <person name="Hansen M."/>
            <person name="Howarth C."/>
            <person name="Imamovic A."/>
            <person name="Larimer J."/>
            <person name="McCowan C."/>
            <person name="Murphy C."/>
            <person name="Pearson M."/>
            <person name="Priest M."/>
            <person name="Roberts A."/>
            <person name="Saif S."/>
            <person name="Shea T."/>
            <person name="Sykes S."/>
            <person name="Wortman J."/>
            <person name="Nusbaum C."/>
            <person name="Birren B."/>
        </authorList>
    </citation>
    <scope>NUCLEOTIDE SEQUENCE</scope>
    <source>
        <strain evidence="9">CBS 10117</strain>
    </source>
</reference>
<feature type="compositionally biased region" description="Polar residues" evidence="6">
    <location>
        <begin position="335"/>
        <end position="352"/>
    </location>
</feature>
<dbReference type="PANTHER" id="PTHR13144">
    <property type="entry name" value="TEX261 PROTEIN"/>
    <property type="match status" value="1"/>
</dbReference>
<dbReference type="OrthoDB" id="28257at2759"/>
<evidence type="ECO:0000313" key="10">
    <source>
        <dbReference type="Proteomes" id="UP000078595"/>
    </source>
</evidence>
<feature type="compositionally biased region" description="Basic and acidic residues" evidence="6">
    <location>
        <begin position="392"/>
        <end position="406"/>
    </location>
</feature>
<feature type="region of interest" description="Disordered" evidence="6">
    <location>
        <begin position="310"/>
        <end position="406"/>
    </location>
</feature>
<evidence type="ECO:0000256" key="5">
    <source>
        <dbReference type="ARBA" id="ARBA00023136"/>
    </source>
</evidence>
<dbReference type="GeneID" id="28963864"/>
<dbReference type="Pfam" id="PF04148">
    <property type="entry name" value="Erv26"/>
    <property type="match status" value="1"/>
</dbReference>
<evidence type="ECO:0000256" key="7">
    <source>
        <dbReference type="SAM" id="Phobius"/>
    </source>
</evidence>
<keyword evidence="5 7" id="KW-0472">Membrane</keyword>
<dbReference type="GO" id="GO:0030134">
    <property type="term" value="C:COPII-coated ER to Golgi transport vesicle"/>
    <property type="evidence" value="ECO:0007669"/>
    <property type="project" value="TreeGrafter"/>
</dbReference>
<proteinExistence type="inferred from homology"/>
<dbReference type="AlphaFoldDB" id="A0A1A6AE51"/>
<comment type="similarity">
    <text evidence="2">Belongs to the SVP26 family.</text>
</comment>
<dbReference type="EMBL" id="KI894027">
    <property type="protein sequence ID" value="OBR88352.1"/>
    <property type="molecule type" value="Genomic_DNA"/>
</dbReference>
<reference evidence="9" key="3">
    <citation type="submission" date="2024-02" db="EMBL/GenBank/DDBJ databases">
        <title>Comparative genomics of Cryptococcus and Kwoniella reveals pathogenesis evolution and contrasting modes of karyotype evolution via chromosome fusion or intercentromeric recombination.</title>
        <authorList>
            <person name="Coelho M.A."/>
            <person name="David-Palma M."/>
            <person name="Shea T."/>
            <person name="Bowers K."/>
            <person name="McGinley-Smith S."/>
            <person name="Mohammad A.W."/>
            <person name="Gnirke A."/>
            <person name="Yurkov A.M."/>
            <person name="Nowrousian M."/>
            <person name="Sun S."/>
            <person name="Cuomo C.A."/>
            <person name="Heitman J."/>
        </authorList>
    </citation>
    <scope>NUCLEOTIDE SEQUENCE</scope>
    <source>
        <strain evidence="9">CBS 10117</strain>
    </source>
</reference>